<dbReference type="RefSeq" id="WP_243800016.1">
    <property type="nucleotide sequence ID" value="NZ_CP094669.1"/>
</dbReference>
<proteinExistence type="predicted"/>
<feature type="signal peptide" evidence="1">
    <location>
        <begin position="1"/>
        <end position="19"/>
    </location>
</feature>
<keyword evidence="1" id="KW-0732">Signal</keyword>
<reference evidence="2 3" key="1">
    <citation type="submission" date="2022-03" db="EMBL/GenBank/DDBJ databases">
        <title>Hymenobactersp. isolated from the air.</title>
        <authorList>
            <person name="Won M."/>
            <person name="Kwon S.-W."/>
        </authorList>
    </citation>
    <scope>NUCLEOTIDE SEQUENCE [LARGE SCALE GENOMIC DNA]</scope>
    <source>
        <strain evidence="2 3">KACC 21982</strain>
    </source>
</reference>
<feature type="chain" id="PRO_5047390036" description="Lipocalin-like domain-containing protein" evidence="1">
    <location>
        <begin position="20"/>
        <end position="185"/>
    </location>
</feature>
<gene>
    <name evidence="2" type="ORF">MTX78_03690</name>
</gene>
<name>A0ABY4D0Y1_9BACT</name>
<sequence>MKSLPILRLLLLPGLLLFAAGCDKDDDNDNAPSKAAQLTAVTWKESGSSLVVNGVEGKQTTPPATADSYKFNPDGKVVLTEANGTVTNGTWALASNDSQLTVTLSGQTQTQQIFALTATSFSAGFSFTGAQVQTALAGQPVAGVPNGLIALILLSASGFTFPPNTPTLNANQITSLELRTNLVPK</sequence>
<dbReference type="Proteomes" id="UP000831113">
    <property type="component" value="Chromosome"/>
</dbReference>
<accession>A0ABY4D0Y1</accession>
<evidence type="ECO:0008006" key="4">
    <source>
        <dbReference type="Google" id="ProtNLM"/>
    </source>
</evidence>
<protein>
    <recommendedName>
        <fullName evidence="4">Lipocalin-like domain-containing protein</fullName>
    </recommendedName>
</protein>
<keyword evidence="3" id="KW-1185">Reference proteome</keyword>
<dbReference type="PROSITE" id="PS51257">
    <property type="entry name" value="PROKAR_LIPOPROTEIN"/>
    <property type="match status" value="1"/>
</dbReference>
<evidence type="ECO:0000256" key="1">
    <source>
        <dbReference type="SAM" id="SignalP"/>
    </source>
</evidence>
<evidence type="ECO:0000313" key="2">
    <source>
        <dbReference type="EMBL" id="UOG75702.1"/>
    </source>
</evidence>
<evidence type="ECO:0000313" key="3">
    <source>
        <dbReference type="Proteomes" id="UP000831113"/>
    </source>
</evidence>
<organism evidence="2 3">
    <name type="scientific">Hymenobacter tibetensis</name>
    <dbReference type="NCBI Taxonomy" id="497967"/>
    <lineage>
        <taxon>Bacteria</taxon>
        <taxon>Pseudomonadati</taxon>
        <taxon>Bacteroidota</taxon>
        <taxon>Cytophagia</taxon>
        <taxon>Cytophagales</taxon>
        <taxon>Hymenobacteraceae</taxon>
        <taxon>Hymenobacter</taxon>
    </lineage>
</organism>
<dbReference type="EMBL" id="CP094669">
    <property type="protein sequence ID" value="UOG75702.1"/>
    <property type="molecule type" value="Genomic_DNA"/>
</dbReference>